<dbReference type="KEGG" id="kfl:Kfla_5516"/>
<dbReference type="Gene3D" id="3.40.50.10490">
    <property type="entry name" value="Glucose-6-phosphate isomerase like protein, domain 1"/>
    <property type="match status" value="1"/>
</dbReference>
<sequence>MPNRADRPAAERQQLADGAEAPGSAAAVSAQAARSAPAADVGTEAHGSAPIVGAQANGSAPGAAVGAGVAELPRDLVTRGLAAARSAIETEAAAVSALADRLDGVFLDVLTAVAGCQGHLVVTGLGKSGLVGRKIAATLASTGTPATFIHAGDALHGDSGAVTSRDLVLALSASGETAEVCAFARMLAERSIPVIAMTGAEHSTLAQLATYTLDTMVLREADPLNLAPTASTTAALVMGDALACALVVLREFTHHDFARFHPSGTLGARLLGSGEQAP</sequence>
<feature type="compositionally biased region" description="Low complexity" evidence="1">
    <location>
        <begin position="16"/>
        <end position="41"/>
    </location>
</feature>
<keyword evidence="4" id="KW-1185">Reference proteome</keyword>
<dbReference type="GO" id="GO:0097367">
    <property type="term" value="F:carbohydrate derivative binding"/>
    <property type="evidence" value="ECO:0007669"/>
    <property type="project" value="InterPro"/>
</dbReference>
<evidence type="ECO:0000259" key="2">
    <source>
        <dbReference type="PROSITE" id="PS51464"/>
    </source>
</evidence>
<feature type="domain" description="SIS" evidence="2">
    <location>
        <begin position="109"/>
        <end position="252"/>
    </location>
</feature>
<dbReference type="InterPro" id="IPR046348">
    <property type="entry name" value="SIS_dom_sf"/>
</dbReference>
<reference evidence="3 4" key="2">
    <citation type="journal article" date="2010" name="Stand. Genomic Sci.">
        <title>Complete genome sequence of Kribbella flavida type strain (IFO 14399).</title>
        <authorList>
            <person name="Pukall R."/>
            <person name="Lapidus A."/>
            <person name="Glavina Del Rio T."/>
            <person name="Copeland A."/>
            <person name="Tice H."/>
            <person name="Cheng J.-F."/>
            <person name="Lucas S."/>
            <person name="Chen F."/>
            <person name="Nolan M."/>
            <person name="LaButti K."/>
            <person name="Pati A."/>
            <person name="Ivanova N."/>
            <person name="Mavrommatis K."/>
            <person name="Mikhailova N."/>
            <person name="Pitluck S."/>
            <person name="Bruce D."/>
            <person name="Goodwin L."/>
            <person name="Land M."/>
            <person name="Hauser L."/>
            <person name="Chang Y.-J."/>
            <person name="Jeffries C.D."/>
            <person name="Chen A."/>
            <person name="Palaniappan K."/>
            <person name="Chain P."/>
            <person name="Rohde M."/>
            <person name="Goeker M."/>
            <person name="Bristow J."/>
            <person name="Eisen J.A."/>
            <person name="Markowitz V."/>
            <person name="Hugenholtz P."/>
            <person name="Kyrpides N.C."/>
            <person name="Klenk H.-P."/>
            <person name="Brettin T."/>
        </authorList>
    </citation>
    <scope>NUCLEOTIDE SEQUENCE [LARGE SCALE GENOMIC DNA]</scope>
    <source>
        <strain evidence="4">DSM 17836 / JCM 10339 / NBRC 14399</strain>
    </source>
</reference>
<dbReference type="PANTHER" id="PTHR42745">
    <property type="match status" value="1"/>
</dbReference>
<dbReference type="HOGENOM" id="CLU_040681_5_3_11"/>
<feature type="region of interest" description="Disordered" evidence="1">
    <location>
        <begin position="1"/>
        <end position="44"/>
    </location>
</feature>
<dbReference type="InterPro" id="IPR035474">
    <property type="entry name" value="SIS_Kpsf"/>
</dbReference>
<dbReference type="EMBL" id="CP001736">
    <property type="protein sequence ID" value="ADB34525.1"/>
    <property type="molecule type" value="Genomic_DNA"/>
</dbReference>
<feature type="compositionally biased region" description="Basic and acidic residues" evidence="1">
    <location>
        <begin position="1"/>
        <end position="10"/>
    </location>
</feature>
<dbReference type="PROSITE" id="PS51464">
    <property type="entry name" value="SIS"/>
    <property type="match status" value="1"/>
</dbReference>
<proteinExistence type="predicted"/>
<dbReference type="AlphaFoldDB" id="D2PN41"/>
<dbReference type="PANTHER" id="PTHR42745:SF2">
    <property type="entry name" value="ARABINOSE 5-PHOSPHATE ISOMERASE GUTQ"/>
    <property type="match status" value="1"/>
</dbReference>
<dbReference type="eggNOG" id="COG0794">
    <property type="taxonomic scope" value="Bacteria"/>
</dbReference>
<accession>D2PN41</accession>
<organism evidence="3 4">
    <name type="scientific">Kribbella flavida (strain DSM 17836 / JCM 10339 / NBRC 14399)</name>
    <dbReference type="NCBI Taxonomy" id="479435"/>
    <lineage>
        <taxon>Bacteria</taxon>
        <taxon>Bacillati</taxon>
        <taxon>Actinomycetota</taxon>
        <taxon>Actinomycetes</taxon>
        <taxon>Propionibacteriales</taxon>
        <taxon>Kribbellaceae</taxon>
        <taxon>Kribbella</taxon>
    </lineage>
</organism>
<dbReference type="STRING" id="479435.Kfla_5516"/>
<protein>
    <submittedName>
        <fullName evidence="3">Arabinose-5-phosphate isomerase</fullName>
        <ecNumber evidence="3">5.3.1.13</ecNumber>
    </submittedName>
</protein>
<dbReference type="InterPro" id="IPR001347">
    <property type="entry name" value="SIS_dom"/>
</dbReference>
<evidence type="ECO:0000256" key="1">
    <source>
        <dbReference type="SAM" id="MobiDB-lite"/>
    </source>
</evidence>
<dbReference type="CDD" id="cd05014">
    <property type="entry name" value="SIS_Kpsf"/>
    <property type="match status" value="1"/>
</dbReference>
<reference evidence="4" key="1">
    <citation type="submission" date="2009-09" db="EMBL/GenBank/DDBJ databases">
        <title>The complete genome of Kribbella flavida DSM 17836.</title>
        <authorList>
            <consortium name="US DOE Joint Genome Institute (JGI-PGF)"/>
            <person name="Lucas S."/>
            <person name="Copeland A."/>
            <person name="Lapidus A."/>
            <person name="Glavina del Rio T."/>
            <person name="Dalin E."/>
            <person name="Tice H."/>
            <person name="Bruce D."/>
            <person name="Goodwin L."/>
            <person name="Pitluck S."/>
            <person name="Kyrpides N."/>
            <person name="Mavromatis K."/>
            <person name="Ivanova N."/>
            <person name="Saunders E."/>
            <person name="Brettin T."/>
            <person name="Detter J.C."/>
            <person name="Han C."/>
            <person name="Larimer F."/>
            <person name="Land M."/>
            <person name="Hauser L."/>
            <person name="Markowitz V."/>
            <person name="Cheng J.-F."/>
            <person name="Hugenholtz P."/>
            <person name="Woyke T."/>
            <person name="Wu D."/>
            <person name="Pukall R."/>
            <person name="Klenk H.-P."/>
            <person name="Eisen J.A."/>
        </authorList>
    </citation>
    <scope>NUCLEOTIDE SEQUENCE [LARGE SCALE GENOMIC DNA]</scope>
    <source>
        <strain evidence="4">DSM 17836 / JCM 10339 / NBRC 14399</strain>
    </source>
</reference>
<dbReference type="SUPFAM" id="SSF53697">
    <property type="entry name" value="SIS domain"/>
    <property type="match status" value="1"/>
</dbReference>
<dbReference type="InterPro" id="IPR050986">
    <property type="entry name" value="GutQ/KpsF_isomerases"/>
</dbReference>
<evidence type="ECO:0000313" key="3">
    <source>
        <dbReference type="EMBL" id="ADB34525.1"/>
    </source>
</evidence>
<dbReference type="EC" id="5.3.1.13" evidence="3"/>
<dbReference type="Proteomes" id="UP000007967">
    <property type="component" value="Chromosome"/>
</dbReference>
<dbReference type="GO" id="GO:0019146">
    <property type="term" value="F:arabinose-5-phosphate isomerase activity"/>
    <property type="evidence" value="ECO:0007669"/>
    <property type="project" value="UniProtKB-EC"/>
</dbReference>
<dbReference type="GO" id="GO:1901135">
    <property type="term" value="P:carbohydrate derivative metabolic process"/>
    <property type="evidence" value="ECO:0007669"/>
    <property type="project" value="InterPro"/>
</dbReference>
<keyword evidence="3" id="KW-0413">Isomerase</keyword>
<name>D2PN41_KRIFD</name>
<dbReference type="Pfam" id="PF01380">
    <property type="entry name" value="SIS"/>
    <property type="match status" value="1"/>
</dbReference>
<gene>
    <name evidence="3" type="ordered locus">Kfla_5516</name>
</gene>
<evidence type="ECO:0000313" key="4">
    <source>
        <dbReference type="Proteomes" id="UP000007967"/>
    </source>
</evidence>